<evidence type="ECO:0000256" key="1">
    <source>
        <dbReference type="ARBA" id="ARBA00004141"/>
    </source>
</evidence>
<dbReference type="InterPro" id="IPR027417">
    <property type="entry name" value="P-loop_NTPase"/>
</dbReference>
<dbReference type="EMBL" id="LR862136">
    <property type="protein sequence ID" value="CAD1843027.1"/>
    <property type="molecule type" value="Genomic_DNA"/>
</dbReference>
<dbReference type="GO" id="GO:0140359">
    <property type="term" value="F:ABC-type transporter activity"/>
    <property type="evidence" value="ECO:0007669"/>
    <property type="project" value="InterPro"/>
</dbReference>
<evidence type="ECO:0000256" key="3">
    <source>
        <dbReference type="ARBA" id="ARBA00022448"/>
    </source>
</evidence>
<dbReference type="PANTHER" id="PTHR48040">
    <property type="entry name" value="PLEIOTROPIC DRUG RESISTANCE PROTEIN 1-LIKE ISOFORM X1"/>
    <property type="match status" value="1"/>
</dbReference>
<feature type="transmembrane region" description="Helical" evidence="10">
    <location>
        <begin position="595"/>
        <end position="619"/>
    </location>
</feature>
<dbReference type="InterPro" id="IPR003439">
    <property type="entry name" value="ABC_transporter-like_ATP-bd"/>
</dbReference>
<organism evidence="12">
    <name type="scientific">Ananas comosus var. bracteatus</name>
    <name type="common">red pineapple</name>
    <dbReference type="NCBI Taxonomy" id="296719"/>
    <lineage>
        <taxon>Eukaryota</taxon>
        <taxon>Viridiplantae</taxon>
        <taxon>Streptophyta</taxon>
        <taxon>Embryophyta</taxon>
        <taxon>Tracheophyta</taxon>
        <taxon>Spermatophyta</taxon>
        <taxon>Magnoliopsida</taxon>
        <taxon>Liliopsida</taxon>
        <taxon>Poales</taxon>
        <taxon>Bromeliaceae</taxon>
        <taxon>Bromelioideae</taxon>
        <taxon>Ananas</taxon>
    </lineage>
</organism>
<evidence type="ECO:0000256" key="10">
    <source>
        <dbReference type="SAM" id="Phobius"/>
    </source>
</evidence>
<keyword evidence="5" id="KW-0677">Repeat</keyword>
<dbReference type="InterPro" id="IPR003593">
    <property type="entry name" value="AAA+_ATPase"/>
</dbReference>
<evidence type="ECO:0000256" key="4">
    <source>
        <dbReference type="ARBA" id="ARBA00022692"/>
    </source>
</evidence>
<dbReference type="Pfam" id="PF00005">
    <property type="entry name" value="ABC_tran"/>
    <property type="match status" value="1"/>
</dbReference>
<gene>
    <name evidence="12" type="ORF">CB5_LOCUS26238</name>
</gene>
<dbReference type="InterPro" id="IPR029481">
    <property type="entry name" value="ABC_trans_N"/>
</dbReference>
<dbReference type="PANTHER" id="PTHR48040:SF12">
    <property type="entry name" value="ABC TRANSPORTER G FAMILY MEMBER 32-LIKE ISOFORM X1"/>
    <property type="match status" value="1"/>
</dbReference>
<feature type="transmembrane region" description="Helical" evidence="10">
    <location>
        <begin position="542"/>
        <end position="561"/>
    </location>
</feature>
<dbReference type="Pfam" id="PF14510">
    <property type="entry name" value="ABC_trans_N"/>
    <property type="match status" value="1"/>
</dbReference>
<feature type="transmembrane region" description="Helical" evidence="10">
    <location>
        <begin position="1063"/>
        <end position="1086"/>
    </location>
</feature>
<dbReference type="GO" id="GO:0016020">
    <property type="term" value="C:membrane"/>
    <property type="evidence" value="ECO:0007669"/>
    <property type="project" value="UniProtKB-SubCell"/>
</dbReference>
<dbReference type="SMART" id="SM00382">
    <property type="entry name" value="AAA"/>
    <property type="match status" value="2"/>
</dbReference>
<dbReference type="Pfam" id="PF08370">
    <property type="entry name" value="PDR_assoc"/>
    <property type="match status" value="1"/>
</dbReference>
<dbReference type="CDD" id="cd03233">
    <property type="entry name" value="ABCG_PDR_domain1"/>
    <property type="match status" value="1"/>
</dbReference>
<accession>A0A6V7QJH0</accession>
<keyword evidence="9 10" id="KW-0472">Membrane</keyword>
<dbReference type="Pfam" id="PF19055">
    <property type="entry name" value="ABC2_membrane_7"/>
    <property type="match status" value="1"/>
</dbReference>
<evidence type="ECO:0000256" key="9">
    <source>
        <dbReference type="ARBA" id="ARBA00023136"/>
    </source>
</evidence>
<dbReference type="AlphaFoldDB" id="A0A6V7QJH0"/>
<proteinExistence type="inferred from homology"/>
<dbReference type="InterPro" id="IPR034001">
    <property type="entry name" value="ABCG_PDR_1"/>
</dbReference>
<dbReference type="PROSITE" id="PS50893">
    <property type="entry name" value="ABC_TRANSPORTER_2"/>
    <property type="match status" value="2"/>
</dbReference>
<reference evidence="12" key="1">
    <citation type="submission" date="2020-07" db="EMBL/GenBank/DDBJ databases">
        <authorList>
            <person name="Lin J."/>
        </authorList>
    </citation>
    <scope>NUCLEOTIDE SEQUENCE</scope>
</reference>
<feature type="domain" description="ABC transporter" evidence="11">
    <location>
        <begin position="590"/>
        <end position="856"/>
    </location>
</feature>
<feature type="transmembrane region" description="Helical" evidence="10">
    <location>
        <begin position="1027"/>
        <end position="1051"/>
    </location>
</feature>
<feature type="transmembrane region" description="Helical" evidence="10">
    <location>
        <begin position="953"/>
        <end position="971"/>
    </location>
</feature>
<evidence type="ECO:0000256" key="2">
    <source>
        <dbReference type="ARBA" id="ARBA00006012"/>
    </source>
</evidence>
<dbReference type="SUPFAM" id="SSF52540">
    <property type="entry name" value="P-loop containing nucleoside triphosphate hydrolases"/>
    <property type="match status" value="2"/>
</dbReference>
<dbReference type="InterPro" id="IPR013525">
    <property type="entry name" value="ABC2_TM"/>
</dbReference>
<dbReference type="GO" id="GO:0016887">
    <property type="term" value="F:ATP hydrolysis activity"/>
    <property type="evidence" value="ECO:0007669"/>
    <property type="project" value="InterPro"/>
</dbReference>
<comment type="subcellular location">
    <subcellularLocation>
        <location evidence="1">Membrane</location>
        <topology evidence="1">Multi-pass membrane protein</topology>
    </subcellularLocation>
</comment>
<dbReference type="FunFam" id="3.40.50.300:FF:002615">
    <property type="entry name" value="ABC transporter"/>
    <property type="match status" value="1"/>
</dbReference>
<comment type="similarity">
    <text evidence="2">Belongs to the ABC transporter superfamily. ABCG family. PDR (TC 3.A.1.205) subfamily.</text>
</comment>
<sequence length="1206" mass="137633">MWAPTEPAFSRSSSYRECSGVEEEEEEALRRAAIERLPTFARARRGLLRRGDDSPGAFSEVDVAALSSEDRTALVDRLLSDTGDAGQFFSRIRRRFDAVNLEFPKIEVRFQDLKVGAYVHVGSRALPTIPNFICNMTEAFLRYLRIFPGRRIKLPILDNISGIIQPSRLTLLLGPPSSGKTTLLLALAGRLSSGLQMSGNITYNGHSLKEFVPQRTSAYVSQQDWHASEMTVRETLEFAGRSQGVGIKYDMLTELLRREKNAGIKPDEDLDIFMKALALEGKQTNLVAEYIMKILGLDICADTRVGDEMIKGISGGQKKRLTTGELLVGPARVLFMDEISTGLDSSTTYHIIKYLKHSTQALDGTTIISLLQPAPETYELFDDVILISEGQIVYQGPRDAAVDYFAGMGFRCPERKNVADFLQEVTSKKDQQQYWYLYDYPYQFIPVSKFADAFKAFHVGKKLSEELAVPYNKEKNHPAALSTSSYGVKRFELLKANFNWQLLLMKRNSFVYVFKFIQLLLVAVITMTVFYRSTMHHSIPVWWIWGYWISPLMYAQNAISINEFLGHSWDKKVGKNGTPLGEVVLKGYGLFSESYWYWIGVGALFAYTVILNILFTLFLTYLNPLGRQQAVVSKDEIRQRDQKRKRERIAVELRSYLRSDSLTGTNLKEKKGMVLPFQPLSMCFQDINYYVDVPVQNDVHSPCVTVIEALLFSAWLRLPSHVDLETRRVFVEEVMELVELNRLSGALVGLPGVNGLSTEQRKRLTIAVELVANPSIVFMDEPTSGLDARAAAIVMRTVRNIVNTGRTIVCTIHQPSIDIFESFDELLFMKRGGELIYAGPLGPKSRKLIDFFEAIPGVPKIKDGYNPAAWMLEVTNPMMENSLGVDFADYYRQSKLFRQNREMVENLSKPNSDSKELSFPTKYAQPFFSQYLACLWKQNLSYWRNPQYTAVRFFYTVVISVMFGTICWQFGSKRATQQDIFNAMGSMYAAVLFVGITNATAVQPVVSIERFVSYRERVAGMYSAFPFALAQVCVEFPYVLVQTLFYGTIFYSLGSFEWTMTKFLWYIFFMYFTLLYFTFFGMMTIAITPNQSVAPIIAAPFYTLWNLFSGFLITRKRIPVWWRWYYWADPISWTLYGLLTSQFGDIEKPMKLSDGNHSANISTFLRVHFGYRHEFLGFVAIMVVGFSVIFAMVFALGIKFLNFQRR</sequence>
<evidence type="ECO:0000256" key="5">
    <source>
        <dbReference type="ARBA" id="ARBA00022737"/>
    </source>
</evidence>
<keyword evidence="7" id="KW-0067">ATP-binding</keyword>
<evidence type="ECO:0000313" key="12">
    <source>
        <dbReference type="EMBL" id="CAD1843027.1"/>
    </source>
</evidence>
<evidence type="ECO:0000256" key="7">
    <source>
        <dbReference type="ARBA" id="ARBA00022840"/>
    </source>
</evidence>
<feature type="transmembrane region" description="Helical" evidence="10">
    <location>
        <begin position="983"/>
        <end position="1006"/>
    </location>
</feature>
<name>A0A6V7QJH0_ANACO</name>
<keyword evidence="4 10" id="KW-0812">Transmembrane</keyword>
<dbReference type="Pfam" id="PF01061">
    <property type="entry name" value="ABC2_membrane"/>
    <property type="match status" value="1"/>
</dbReference>
<feature type="transmembrane region" description="Helical" evidence="10">
    <location>
        <begin position="510"/>
        <end position="530"/>
    </location>
</feature>
<evidence type="ECO:0000256" key="8">
    <source>
        <dbReference type="ARBA" id="ARBA00022989"/>
    </source>
</evidence>
<feature type="domain" description="ABC transporter" evidence="11">
    <location>
        <begin position="141"/>
        <end position="414"/>
    </location>
</feature>
<protein>
    <recommendedName>
        <fullName evidence="11">ABC transporter domain-containing protein</fullName>
    </recommendedName>
</protein>
<dbReference type="GO" id="GO:0005524">
    <property type="term" value="F:ATP binding"/>
    <property type="evidence" value="ECO:0007669"/>
    <property type="project" value="UniProtKB-KW"/>
</dbReference>
<keyword evidence="6" id="KW-0547">Nucleotide-binding</keyword>
<dbReference type="InterPro" id="IPR013581">
    <property type="entry name" value="PDR_assoc"/>
</dbReference>
<dbReference type="FunFam" id="3.40.50.300:FF:000179">
    <property type="entry name" value="ABC transporter G family member 34"/>
    <property type="match status" value="1"/>
</dbReference>
<dbReference type="Gene3D" id="3.40.50.300">
    <property type="entry name" value="P-loop containing nucleotide triphosphate hydrolases"/>
    <property type="match status" value="2"/>
</dbReference>
<evidence type="ECO:0000259" key="11">
    <source>
        <dbReference type="PROSITE" id="PS50893"/>
    </source>
</evidence>
<feature type="transmembrane region" description="Helical" evidence="10">
    <location>
        <begin position="1093"/>
        <end position="1113"/>
    </location>
</feature>
<keyword evidence="8 10" id="KW-1133">Transmembrane helix</keyword>
<dbReference type="InterPro" id="IPR043926">
    <property type="entry name" value="ABCG_dom"/>
</dbReference>
<keyword evidence="3" id="KW-0813">Transport</keyword>
<evidence type="ECO:0000256" key="6">
    <source>
        <dbReference type="ARBA" id="ARBA00022741"/>
    </source>
</evidence>
<feature type="transmembrane region" description="Helical" evidence="10">
    <location>
        <begin position="1175"/>
        <end position="1198"/>
    </location>
</feature>